<accession>A0ABM7MSZ9</accession>
<organism evidence="5 6">
    <name type="scientific">Rhodoferax lithotrophicus</name>
    <dbReference type="NCBI Taxonomy" id="2798804"/>
    <lineage>
        <taxon>Bacteria</taxon>
        <taxon>Pseudomonadati</taxon>
        <taxon>Pseudomonadota</taxon>
        <taxon>Betaproteobacteria</taxon>
        <taxon>Burkholderiales</taxon>
        <taxon>Comamonadaceae</taxon>
        <taxon>Rhodoferax</taxon>
    </lineage>
</organism>
<keyword evidence="3" id="KW-1133">Transmembrane helix</keyword>
<comment type="subcellular location">
    <subcellularLocation>
        <location evidence="1">Membrane</location>
    </subcellularLocation>
</comment>
<evidence type="ECO:0000256" key="2">
    <source>
        <dbReference type="ARBA" id="ARBA00023136"/>
    </source>
</evidence>
<evidence type="ECO:0000313" key="6">
    <source>
        <dbReference type="Proteomes" id="UP000824366"/>
    </source>
</evidence>
<evidence type="ECO:0000313" key="5">
    <source>
        <dbReference type="EMBL" id="BCO29479.1"/>
    </source>
</evidence>
<feature type="transmembrane region" description="Helical" evidence="3">
    <location>
        <begin position="17"/>
        <end position="36"/>
    </location>
</feature>
<evidence type="ECO:0000256" key="3">
    <source>
        <dbReference type="SAM" id="Phobius"/>
    </source>
</evidence>
<gene>
    <name evidence="5" type="ORF">MIZ03_4402</name>
</gene>
<protein>
    <recommendedName>
        <fullName evidence="4">Glycine zipper 2TM domain-containing protein</fullName>
    </recommendedName>
</protein>
<feature type="domain" description="Glycine zipper 2TM" evidence="4">
    <location>
        <begin position="165"/>
        <end position="206"/>
    </location>
</feature>
<keyword evidence="2 3" id="KW-0472">Membrane</keyword>
<dbReference type="InterPro" id="IPR008816">
    <property type="entry name" value="Gly_zipper_2TM_dom"/>
</dbReference>
<dbReference type="Proteomes" id="UP000824366">
    <property type="component" value="Chromosome"/>
</dbReference>
<dbReference type="PANTHER" id="PTHR35603:SF2">
    <property type="entry name" value="OUTER MEMBRANE LIPOPROTEIN"/>
    <property type="match status" value="1"/>
</dbReference>
<dbReference type="Pfam" id="PF05433">
    <property type="entry name" value="Rick_17kDa_Anti"/>
    <property type="match status" value="1"/>
</dbReference>
<reference evidence="5 6" key="1">
    <citation type="journal article" date="2021" name="Microbiol. Spectr.">
        <title>A Single Bacterium Capable of Oxidation and Reduction of Iron at Circumneutral pH.</title>
        <authorList>
            <person name="Kato S."/>
            <person name="Ohkuma M."/>
        </authorList>
    </citation>
    <scope>NUCLEOTIDE SEQUENCE [LARGE SCALE GENOMIC DNA]</scope>
    <source>
        <strain evidence="5 6">MIZ03</strain>
    </source>
</reference>
<evidence type="ECO:0000259" key="4">
    <source>
        <dbReference type="Pfam" id="PF05433"/>
    </source>
</evidence>
<evidence type="ECO:0000256" key="1">
    <source>
        <dbReference type="ARBA" id="ARBA00004370"/>
    </source>
</evidence>
<proteinExistence type="predicted"/>
<dbReference type="PANTHER" id="PTHR35603">
    <property type="match status" value="1"/>
</dbReference>
<sequence>MNSAVSPGQTSGTNKPLWVAIAVLGVAVLAMGVTLIRIQSQPAEPHTAVLPALSASAPVAQTSAAASPVIASSASTAQATSPTGVVKPHVSTQNKPVAHVKQAQTATNSGATEVFEPSASPRVVHPQNPEPAVARAPEPVRVMCVDCGTVESVTPVEVQGAGSGAGAIAGGVLGAVVGNQVGDGTGKTLATILGAVGGGMAGNAVEKKMKKVTQYDVSVRMEDGSHRMIRQTAPASVGSQVRVQGDSLLPR</sequence>
<keyword evidence="6" id="KW-1185">Reference proteome</keyword>
<dbReference type="RefSeq" id="WP_223905539.1">
    <property type="nucleotide sequence ID" value="NZ_AP024238.1"/>
</dbReference>
<name>A0ABM7MSZ9_9BURK</name>
<keyword evidence="3" id="KW-0812">Transmembrane</keyword>
<dbReference type="InterPro" id="IPR051407">
    <property type="entry name" value="Bact_OM_lipoprot/Surf_antigen"/>
</dbReference>
<dbReference type="EMBL" id="AP024238">
    <property type="protein sequence ID" value="BCO29479.1"/>
    <property type="molecule type" value="Genomic_DNA"/>
</dbReference>